<keyword evidence="2 4" id="KW-0328">Glycosyltransferase</keyword>
<dbReference type="InterPro" id="IPR035595">
    <property type="entry name" value="UDP_glycos_trans_CS"/>
</dbReference>
<dbReference type="SUPFAM" id="SSF53756">
    <property type="entry name" value="UDP-Glycosyltransferase/glycogen phosphorylase"/>
    <property type="match status" value="1"/>
</dbReference>
<dbReference type="InterPro" id="IPR002213">
    <property type="entry name" value="UDP_glucos_trans"/>
</dbReference>
<name>A0A5D2HF61_GOSDA</name>
<dbReference type="PANTHER" id="PTHR48049">
    <property type="entry name" value="GLYCOSYLTRANSFERASE"/>
    <property type="match status" value="1"/>
</dbReference>
<evidence type="ECO:0000313" key="7">
    <source>
        <dbReference type="Proteomes" id="UP000323506"/>
    </source>
</evidence>
<evidence type="ECO:0000256" key="2">
    <source>
        <dbReference type="ARBA" id="ARBA00022676"/>
    </source>
</evidence>
<keyword evidence="7" id="KW-1185">Reference proteome</keyword>
<evidence type="ECO:0000256" key="5">
    <source>
        <dbReference type="RuleBase" id="RU362057"/>
    </source>
</evidence>
<keyword evidence="3 4" id="KW-0808">Transferase</keyword>
<protein>
    <recommendedName>
        <fullName evidence="5">Glycosyltransferase</fullName>
        <ecNumber evidence="5">2.4.1.-</ecNumber>
    </recommendedName>
</protein>
<accession>A0A5D2HF61</accession>
<dbReference type="GO" id="GO:0051555">
    <property type="term" value="P:flavonol biosynthetic process"/>
    <property type="evidence" value="ECO:0007669"/>
    <property type="project" value="TreeGrafter"/>
</dbReference>
<dbReference type="AlphaFoldDB" id="A0A5D2HF61"/>
<dbReference type="InterPro" id="IPR050481">
    <property type="entry name" value="UDP-glycosyltransf_plant"/>
</dbReference>
<dbReference type="EMBL" id="CM017689">
    <property type="protein sequence ID" value="TYH28758.1"/>
    <property type="molecule type" value="Genomic_DNA"/>
</dbReference>
<dbReference type="GO" id="GO:0080043">
    <property type="term" value="F:quercetin 3-O-glucosyltransferase activity"/>
    <property type="evidence" value="ECO:0007669"/>
    <property type="project" value="TreeGrafter"/>
</dbReference>
<sequence>MLTPNLVYSNYQCTAPPLPTWTGLWLYNNTVSCPYPSKLNLSRAAVMSKLVDTHVAVLAFPHGTHAAPLLAIINRLASASPKTLFSFFGTAQSNNSIFFSASQLTPPNVKAYNVDDGVPEGYVFVGKPQEDIELFMEAAPQNLRKAMELAVEETGRKVSCLVADAFFWFAKEIAVENGVPWVSFWTAGACSLSSHVYTDLIREKFGVGGIVGREDETLNFIPGMSKVRIRDLPEGIVFGNLESFFSRMLHRMGQVLPEATAVFLNSCEELDPDRTTDLKSKFKQYLNVGPFILATPPPSVPDPYGCLTWLDKQKAATVVYISFGSVVTPPPNELVALAEAVEASQVPFIWSLRDKSKVHLPNGFLERANGMVVPWAPQRDVLAHGAVGVFITHGGWNSLVESIAGGVPMIFRPFFGDHGVNGRMVEDVWEIGVIVESGVLTKNGIMRSLDLILAQEKGKKMRENLKEVVALAQISVGANGSSTKNFKKLLDLVCSQNHA</sequence>
<gene>
    <name evidence="6" type="ORF">ES288_A02G169400v1</name>
</gene>
<dbReference type="Proteomes" id="UP000323506">
    <property type="component" value="Chromosome A02"/>
</dbReference>
<dbReference type="Pfam" id="PF00201">
    <property type="entry name" value="UDPGT"/>
    <property type="match status" value="1"/>
</dbReference>
<evidence type="ECO:0000313" key="6">
    <source>
        <dbReference type="EMBL" id="TYH28758.1"/>
    </source>
</evidence>
<dbReference type="Gene3D" id="3.40.50.2000">
    <property type="entry name" value="Glycogen Phosphorylase B"/>
    <property type="match status" value="2"/>
</dbReference>
<evidence type="ECO:0000256" key="4">
    <source>
        <dbReference type="RuleBase" id="RU003718"/>
    </source>
</evidence>
<organism evidence="6 7">
    <name type="scientific">Gossypium darwinii</name>
    <name type="common">Darwin's cotton</name>
    <name type="synonym">Gossypium barbadense var. darwinii</name>
    <dbReference type="NCBI Taxonomy" id="34276"/>
    <lineage>
        <taxon>Eukaryota</taxon>
        <taxon>Viridiplantae</taxon>
        <taxon>Streptophyta</taxon>
        <taxon>Embryophyta</taxon>
        <taxon>Tracheophyta</taxon>
        <taxon>Spermatophyta</taxon>
        <taxon>Magnoliopsida</taxon>
        <taxon>eudicotyledons</taxon>
        <taxon>Gunneridae</taxon>
        <taxon>Pentapetalae</taxon>
        <taxon>rosids</taxon>
        <taxon>malvids</taxon>
        <taxon>Malvales</taxon>
        <taxon>Malvaceae</taxon>
        <taxon>Malvoideae</taxon>
        <taxon>Gossypium</taxon>
    </lineage>
</organism>
<evidence type="ECO:0000256" key="3">
    <source>
        <dbReference type="ARBA" id="ARBA00022679"/>
    </source>
</evidence>
<dbReference type="CDD" id="cd03784">
    <property type="entry name" value="GT1_Gtf-like"/>
    <property type="match status" value="1"/>
</dbReference>
<dbReference type="EC" id="2.4.1.-" evidence="5"/>
<comment type="similarity">
    <text evidence="1 4">Belongs to the UDP-glycosyltransferase family.</text>
</comment>
<dbReference type="PROSITE" id="PS00375">
    <property type="entry name" value="UDPGT"/>
    <property type="match status" value="1"/>
</dbReference>
<dbReference type="SMR" id="A0A5D2HF61"/>
<dbReference type="FunFam" id="3.40.50.2000:FF:000091">
    <property type="entry name" value="Glycosyltransferase"/>
    <property type="match status" value="1"/>
</dbReference>
<dbReference type="PANTHER" id="PTHR48049:SF29">
    <property type="entry name" value="FLAVONOL 3-O-GLUCOSYLTRANSFERASE-RELATED"/>
    <property type="match status" value="1"/>
</dbReference>
<reference evidence="6 7" key="1">
    <citation type="submission" date="2019-06" db="EMBL/GenBank/DDBJ databases">
        <title>WGS assembly of Gossypium darwinii.</title>
        <authorList>
            <person name="Chen Z.J."/>
            <person name="Sreedasyam A."/>
            <person name="Ando A."/>
            <person name="Song Q."/>
            <person name="De L."/>
            <person name="Hulse-Kemp A."/>
            <person name="Ding M."/>
            <person name="Ye W."/>
            <person name="Kirkbride R."/>
            <person name="Jenkins J."/>
            <person name="Plott C."/>
            <person name="Lovell J."/>
            <person name="Lin Y.-M."/>
            <person name="Vaughn R."/>
            <person name="Liu B."/>
            <person name="Li W."/>
            <person name="Simpson S."/>
            <person name="Scheffler B."/>
            <person name="Saski C."/>
            <person name="Grover C."/>
            <person name="Hu G."/>
            <person name="Conover J."/>
            <person name="Carlson J."/>
            <person name="Shu S."/>
            <person name="Boston L."/>
            <person name="Williams M."/>
            <person name="Peterson D."/>
            <person name="Mcgee K."/>
            <person name="Jones D."/>
            <person name="Wendel J."/>
            <person name="Stelly D."/>
            <person name="Grimwood J."/>
            <person name="Schmutz J."/>
        </authorList>
    </citation>
    <scope>NUCLEOTIDE SEQUENCE [LARGE SCALE GENOMIC DNA]</scope>
    <source>
        <strain evidence="6">1808015.09</strain>
    </source>
</reference>
<proteinExistence type="inferred from homology"/>
<dbReference type="FunFam" id="3.40.50.2000:FF:000129">
    <property type="entry name" value="Glycosyltransferase"/>
    <property type="match status" value="1"/>
</dbReference>
<evidence type="ECO:0000256" key="1">
    <source>
        <dbReference type="ARBA" id="ARBA00009995"/>
    </source>
</evidence>